<dbReference type="EMBL" id="JQ844278">
    <property type="protein sequence ID" value="AGS54149.1"/>
    <property type="molecule type" value="Genomic_DNA"/>
</dbReference>
<dbReference type="AlphaFoldDB" id="A0A806KSH4"/>
<proteinExistence type="predicted"/>
<name>A0A806KSH4_9BACT</name>
<accession>A0A806KSH4</accession>
<reference evidence="1" key="1">
    <citation type="submission" date="2012-03" db="EMBL/GenBank/DDBJ databases">
        <title>Functional metagenomics reveals considerable lignocellulase gene clusters in the gut microbiome of a wood-feeding higher termite.</title>
        <authorList>
            <person name="Liu N."/>
        </authorList>
    </citation>
    <scope>NUCLEOTIDE SEQUENCE</scope>
</reference>
<sequence length="48" mass="5614">MECISKRSPSEISIMILLPEKISYHNEKMNTMDLFAVTTKCIRCFFRG</sequence>
<protein>
    <submittedName>
        <fullName evidence="1">Uncharacterized protein</fullName>
    </submittedName>
</protein>
<organism evidence="1">
    <name type="scientific">uncultured bacterium contig00051</name>
    <dbReference type="NCBI Taxonomy" id="1181535"/>
    <lineage>
        <taxon>Bacteria</taxon>
        <taxon>environmental samples</taxon>
    </lineage>
</organism>
<evidence type="ECO:0000313" key="1">
    <source>
        <dbReference type="EMBL" id="AGS54149.1"/>
    </source>
</evidence>